<name>A0A2P2QLG5_RHIMU</name>
<protein>
    <submittedName>
        <fullName evidence="1">Uncharacterized protein</fullName>
    </submittedName>
</protein>
<evidence type="ECO:0000313" key="1">
    <source>
        <dbReference type="EMBL" id="MBX67840.1"/>
    </source>
</evidence>
<organism evidence="1">
    <name type="scientific">Rhizophora mucronata</name>
    <name type="common">Asiatic mangrove</name>
    <dbReference type="NCBI Taxonomy" id="61149"/>
    <lineage>
        <taxon>Eukaryota</taxon>
        <taxon>Viridiplantae</taxon>
        <taxon>Streptophyta</taxon>
        <taxon>Embryophyta</taxon>
        <taxon>Tracheophyta</taxon>
        <taxon>Spermatophyta</taxon>
        <taxon>Magnoliopsida</taxon>
        <taxon>eudicotyledons</taxon>
        <taxon>Gunneridae</taxon>
        <taxon>Pentapetalae</taxon>
        <taxon>rosids</taxon>
        <taxon>fabids</taxon>
        <taxon>Malpighiales</taxon>
        <taxon>Rhizophoraceae</taxon>
        <taxon>Rhizophora</taxon>
    </lineage>
</organism>
<accession>A0A2P2QLG5</accession>
<dbReference type="AlphaFoldDB" id="A0A2P2QLG5"/>
<reference evidence="1" key="1">
    <citation type="submission" date="2018-02" db="EMBL/GenBank/DDBJ databases">
        <title>Rhizophora mucronata_Transcriptome.</title>
        <authorList>
            <person name="Meera S.P."/>
            <person name="Sreeshan A."/>
            <person name="Augustine A."/>
        </authorList>
    </citation>
    <scope>NUCLEOTIDE SEQUENCE</scope>
    <source>
        <tissue evidence="1">Leaf</tissue>
    </source>
</reference>
<proteinExistence type="predicted"/>
<sequence length="51" mass="6105">MTTYPFNPYETRHIQEGEKNMNFPLGIIKNNMLSFSPLYEDPTWKSHMELL</sequence>
<dbReference type="EMBL" id="GGEC01087356">
    <property type="protein sequence ID" value="MBX67840.1"/>
    <property type="molecule type" value="Transcribed_RNA"/>
</dbReference>